<dbReference type="GO" id="GO:0016747">
    <property type="term" value="F:acyltransferase activity, transferring groups other than amino-acyl groups"/>
    <property type="evidence" value="ECO:0007669"/>
    <property type="project" value="InterPro"/>
</dbReference>
<dbReference type="SUPFAM" id="SSF51182">
    <property type="entry name" value="RmlC-like cupins"/>
    <property type="match status" value="1"/>
</dbReference>
<keyword evidence="5" id="KW-1185">Reference proteome</keyword>
<dbReference type="InterPro" id="IPR050832">
    <property type="entry name" value="Bact_Acetyltransf"/>
</dbReference>
<dbReference type="SUPFAM" id="SSF55729">
    <property type="entry name" value="Acyl-CoA N-acyltransferases (Nat)"/>
    <property type="match status" value="1"/>
</dbReference>
<evidence type="ECO:0000256" key="1">
    <source>
        <dbReference type="ARBA" id="ARBA00022679"/>
    </source>
</evidence>
<dbReference type="PROSITE" id="PS51186">
    <property type="entry name" value="GNAT"/>
    <property type="match status" value="1"/>
</dbReference>
<dbReference type="Pfam" id="PF07883">
    <property type="entry name" value="Cupin_2"/>
    <property type="match status" value="1"/>
</dbReference>
<dbReference type="Gene3D" id="3.40.630.30">
    <property type="match status" value="1"/>
</dbReference>
<dbReference type="Pfam" id="PF00583">
    <property type="entry name" value="Acetyltransf_1"/>
    <property type="match status" value="1"/>
</dbReference>
<accession>A0A8J7M7N2</accession>
<dbReference type="RefSeq" id="WP_200610422.1">
    <property type="nucleotide sequence ID" value="NZ_JAEHHL010000007.1"/>
</dbReference>
<dbReference type="InterPro" id="IPR011051">
    <property type="entry name" value="RmlC_Cupin_sf"/>
</dbReference>
<sequence length="343" mass="36111">MHVIRPAVPTDAAAIAAIHTASWGDAYAPLLPDGALGPGLAAEHRGLWERVLAPSASMRAVLVAVEGARVLGFAATHPDRDDPGADHLAALHTDPRARGQGVGAALMREVADRLGALGRQRLWCWVLSANAGARRFYARLGAVEGAATLAEIVPGIAAEEVRVEFASLRALGAAARASRVARLDPPLVLASADVAGEQGAPHPVASAESARRRVKRRLGDPFGLSQFGVNRLELEPGASSSIPHAHSHEDEFVMVLEGEAWLVSGKAETRLGPGDCAGFAGGGGRAHHLENRSSAPAVVLEIGSRLPDRDEIDYPRDGLRIVQRPDGLRVYRRRDGSEIGPSD</sequence>
<comment type="caution">
    <text evidence="4">The sequence shown here is derived from an EMBL/GenBank/DDBJ whole genome shotgun (WGS) entry which is preliminary data.</text>
</comment>
<protein>
    <submittedName>
        <fullName evidence="4">GNAT family N-acetyltransferase</fullName>
    </submittedName>
</protein>
<dbReference type="InterPro" id="IPR000182">
    <property type="entry name" value="GNAT_dom"/>
</dbReference>
<name>A0A8J7M7N2_9RHOB</name>
<evidence type="ECO:0000313" key="4">
    <source>
        <dbReference type="EMBL" id="MBK0400099.1"/>
    </source>
</evidence>
<feature type="domain" description="N-acetyltransferase" evidence="3">
    <location>
        <begin position="2"/>
        <end position="166"/>
    </location>
</feature>
<proteinExistence type="predicted"/>
<organism evidence="4 5">
    <name type="scientific">Thermohalobaculum xanthum</name>
    <dbReference type="NCBI Taxonomy" id="2753746"/>
    <lineage>
        <taxon>Bacteria</taxon>
        <taxon>Pseudomonadati</taxon>
        <taxon>Pseudomonadota</taxon>
        <taxon>Alphaproteobacteria</taxon>
        <taxon>Rhodobacterales</taxon>
        <taxon>Paracoccaceae</taxon>
        <taxon>Thermohalobaculum</taxon>
    </lineage>
</organism>
<dbReference type="Gene3D" id="2.60.120.10">
    <property type="entry name" value="Jelly Rolls"/>
    <property type="match status" value="1"/>
</dbReference>
<dbReference type="CDD" id="cd04301">
    <property type="entry name" value="NAT_SF"/>
    <property type="match status" value="1"/>
</dbReference>
<dbReference type="AlphaFoldDB" id="A0A8J7M7N2"/>
<dbReference type="EMBL" id="JAEHHL010000007">
    <property type="protein sequence ID" value="MBK0400099.1"/>
    <property type="molecule type" value="Genomic_DNA"/>
</dbReference>
<dbReference type="InterPro" id="IPR013096">
    <property type="entry name" value="Cupin_2"/>
</dbReference>
<evidence type="ECO:0000259" key="3">
    <source>
        <dbReference type="PROSITE" id="PS51186"/>
    </source>
</evidence>
<evidence type="ECO:0000313" key="5">
    <source>
        <dbReference type="Proteomes" id="UP000655420"/>
    </source>
</evidence>
<keyword evidence="1" id="KW-0808">Transferase</keyword>
<dbReference type="Proteomes" id="UP000655420">
    <property type="component" value="Unassembled WGS sequence"/>
</dbReference>
<keyword evidence="2" id="KW-0012">Acyltransferase</keyword>
<gene>
    <name evidence="4" type="ORF">H0I76_12940</name>
</gene>
<evidence type="ECO:0000256" key="2">
    <source>
        <dbReference type="ARBA" id="ARBA00023315"/>
    </source>
</evidence>
<dbReference type="InterPro" id="IPR016181">
    <property type="entry name" value="Acyl_CoA_acyltransferase"/>
</dbReference>
<dbReference type="InterPro" id="IPR014710">
    <property type="entry name" value="RmlC-like_jellyroll"/>
</dbReference>
<dbReference type="PANTHER" id="PTHR43877">
    <property type="entry name" value="AMINOALKYLPHOSPHONATE N-ACETYLTRANSFERASE-RELATED-RELATED"/>
    <property type="match status" value="1"/>
</dbReference>
<reference evidence="4" key="1">
    <citation type="submission" date="2020-12" db="EMBL/GenBank/DDBJ databases">
        <title>Bacterial taxonomy.</title>
        <authorList>
            <person name="Pan X."/>
        </authorList>
    </citation>
    <scope>NUCLEOTIDE SEQUENCE</scope>
    <source>
        <strain evidence="4">M0105</strain>
    </source>
</reference>